<dbReference type="SUPFAM" id="SSF55144">
    <property type="entry name" value="LigT-like"/>
    <property type="match status" value="1"/>
</dbReference>
<evidence type="ECO:0008006" key="8">
    <source>
        <dbReference type="Google" id="ProtNLM"/>
    </source>
</evidence>
<dbReference type="CDD" id="cd20298">
    <property type="entry name" value="cupin_UAH"/>
    <property type="match status" value="1"/>
</dbReference>
<accession>A0A1J7IP38</accession>
<dbReference type="STRING" id="1408157.A0A1J7IP38"/>
<reference evidence="6 7" key="1">
    <citation type="submission" date="2016-10" db="EMBL/GenBank/DDBJ databases">
        <title>Draft genome sequence of Coniochaeta ligniaria NRRL30616, a lignocellulolytic fungus for bioabatement of inhibitors in plant biomass hydrolysates.</title>
        <authorList>
            <consortium name="DOE Joint Genome Institute"/>
            <person name="Jimenez D.J."/>
            <person name="Hector R.E."/>
            <person name="Riley R."/>
            <person name="Sun H."/>
            <person name="Grigoriev I.V."/>
            <person name="Van Elsas J.D."/>
            <person name="Nichols N.N."/>
        </authorList>
    </citation>
    <scope>NUCLEOTIDE SEQUENCE [LARGE SCALE GENOMIC DNA]</scope>
    <source>
        <strain evidence="6 7">NRRL 30616</strain>
    </source>
</reference>
<evidence type="ECO:0000256" key="1">
    <source>
        <dbReference type="ARBA" id="ARBA00011738"/>
    </source>
</evidence>
<comment type="catalytic activity">
    <reaction evidence="4">
        <text>(S)-ureidoglycolate = urea + glyoxylate</text>
        <dbReference type="Rhea" id="RHEA:11304"/>
        <dbReference type="ChEBI" id="CHEBI:16199"/>
        <dbReference type="ChEBI" id="CHEBI:36655"/>
        <dbReference type="ChEBI" id="CHEBI:57296"/>
        <dbReference type="EC" id="4.3.2.3"/>
    </reaction>
</comment>
<evidence type="ECO:0000256" key="5">
    <source>
        <dbReference type="SAM" id="MobiDB-lite"/>
    </source>
</evidence>
<dbReference type="InParanoid" id="A0A1J7IP38"/>
<protein>
    <recommendedName>
        <fullName evidence="8">Ureidoglycolate hydrolase</fullName>
    </recommendedName>
</protein>
<evidence type="ECO:0000256" key="4">
    <source>
        <dbReference type="ARBA" id="ARBA00047684"/>
    </source>
</evidence>
<evidence type="ECO:0000313" key="7">
    <source>
        <dbReference type="Proteomes" id="UP000182658"/>
    </source>
</evidence>
<dbReference type="EMBL" id="KV875098">
    <property type="protein sequence ID" value="OIW28955.1"/>
    <property type="molecule type" value="Genomic_DNA"/>
</dbReference>
<dbReference type="InterPro" id="IPR024060">
    <property type="entry name" value="Ureidoglycolate_lyase_dom_sf"/>
</dbReference>
<keyword evidence="3" id="KW-0456">Lyase</keyword>
<dbReference type="GO" id="GO:0004848">
    <property type="term" value="F:ureidoglycolate hydrolase activity"/>
    <property type="evidence" value="ECO:0007669"/>
    <property type="project" value="InterPro"/>
</dbReference>
<evidence type="ECO:0000256" key="3">
    <source>
        <dbReference type="ARBA" id="ARBA00023239"/>
    </source>
</evidence>
<proteinExistence type="predicted"/>
<dbReference type="SUPFAM" id="SSF51182">
    <property type="entry name" value="RmlC-like cupins"/>
    <property type="match status" value="1"/>
</dbReference>
<dbReference type="Proteomes" id="UP000182658">
    <property type="component" value="Unassembled WGS sequence"/>
</dbReference>
<dbReference type="GO" id="GO:0050385">
    <property type="term" value="F:ureidoglycolate lyase activity"/>
    <property type="evidence" value="ECO:0007669"/>
    <property type="project" value="UniProtKB-EC"/>
</dbReference>
<dbReference type="OrthoDB" id="2967263at2759"/>
<name>A0A1J7IP38_9PEZI</name>
<dbReference type="InterPro" id="IPR011051">
    <property type="entry name" value="RmlC_Cupin_sf"/>
</dbReference>
<dbReference type="InterPro" id="IPR009097">
    <property type="entry name" value="Cyclic_Pdiesterase"/>
</dbReference>
<keyword evidence="2" id="KW-0659">Purine metabolism</keyword>
<dbReference type="GO" id="GO:0000256">
    <property type="term" value="P:allantoin catabolic process"/>
    <property type="evidence" value="ECO:0007669"/>
    <property type="project" value="InterPro"/>
</dbReference>
<dbReference type="PANTHER" id="PTHR21221:SF1">
    <property type="entry name" value="UREIDOGLYCOLATE LYASE"/>
    <property type="match status" value="1"/>
</dbReference>
<evidence type="ECO:0000313" key="6">
    <source>
        <dbReference type="EMBL" id="OIW28955.1"/>
    </source>
</evidence>
<dbReference type="AlphaFoldDB" id="A0A1J7IP38"/>
<evidence type="ECO:0000256" key="2">
    <source>
        <dbReference type="ARBA" id="ARBA00022631"/>
    </source>
</evidence>
<gene>
    <name evidence="6" type="ORF">CONLIGDRAFT_662126</name>
</gene>
<feature type="compositionally biased region" description="Low complexity" evidence="5">
    <location>
        <begin position="152"/>
        <end position="167"/>
    </location>
</feature>
<sequence length="569" mass="62400">MPVTLDLGGLDIQVTASALSPSAFARFGSVIENPKPDLHPASFTTTGDLPFNPVSANQGSAIKYQHVTRMVNLYGHAAASRRHGEAVMNMFVCAARKLDPPGTFPVTILERHPFTTQTFIPLSSDSAKTYLVIVAPSLPPTPADEGLPVPDPKAAPATSSPAANSQPPHIPLPGRGLPDVRNLKAFIATAGQAVTYGAGTWHAPMVALGPEGTTIDFVVVQFANGVPIEDCQEVVAKMSTALQSTDVKNRLEDLSGVDIKPGENPYDALIRACRNDPADIQRLYSAHRIKRNEQQKDQFLSGDFKELIIDPFLLRLERPELEPGFRDPRNCLVFWARPPEHVLRLATHLQALLKTAAPSLWLMPPQRMHMTALEVTHSKTPEEIGALVSQMRPAIPTIANYTFKHRSRLVKPMLSYDLAAIALSFLPAAGEEVLSPPPVAPHPAAIPHPGIGDSDVAETDLYSYHHLRRDVFDISGFTGVDITSRYVVPSAHITLGRYLSQDDHLTPEMRNNWVKTIDEINRWLETQVWDRKDAKFVGEWVVGQERGLEARNGPLWYGGGRCIMVGEGF</sequence>
<organism evidence="6 7">
    <name type="scientific">Coniochaeta ligniaria NRRL 30616</name>
    <dbReference type="NCBI Taxonomy" id="1408157"/>
    <lineage>
        <taxon>Eukaryota</taxon>
        <taxon>Fungi</taxon>
        <taxon>Dikarya</taxon>
        <taxon>Ascomycota</taxon>
        <taxon>Pezizomycotina</taxon>
        <taxon>Sordariomycetes</taxon>
        <taxon>Sordariomycetidae</taxon>
        <taxon>Coniochaetales</taxon>
        <taxon>Coniochaetaceae</taxon>
        <taxon>Coniochaeta</taxon>
    </lineage>
</organism>
<feature type="region of interest" description="Disordered" evidence="5">
    <location>
        <begin position="142"/>
        <end position="175"/>
    </location>
</feature>
<dbReference type="Pfam" id="PF04115">
    <property type="entry name" value="Ureidogly_lyase"/>
    <property type="match status" value="1"/>
</dbReference>
<dbReference type="PANTHER" id="PTHR21221">
    <property type="entry name" value="UREIDOGLYCOLATE HYDROLASE"/>
    <property type="match status" value="1"/>
</dbReference>
<dbReference type="InterPro" id="IPR047233">
    <property type="entry name" value="UAH_cupin"/>
</dbReference>
<dbReference type="GO" id="GO:0006144">
    <property type="term" value="P:purine nucleobase metabolic process"/>
    <property type="evidence" value="ECO:0007669"/>
    <property type="project" value="UniProtKB-KW"/>
</dbReference>
<dbReference type="Gene3D" id="2.60.120.480">
    <property type="entry name" value="Ureidoglycolate hydrolase"/>
    <property type="match status" value="1"/>
</dbReference>
<dbReference type="InterPro" id="IPR007247">
    <property type="entry name" value="Ureidogly_lyase"/>
</dbReference>
<keyword evidence="7" id="KW-1185">Reference proteome</keyword>
<comment type="subunit">
    <text evidence="1">Homodimer.</text>
</comment>